<name>A0A853HZZ5_9GAMM</name>
<proteinExistence type="predicted"/>
<dbReference type="RefSeq" id="WP_180567961.1">
    <property type="nucleotide sequence ID" value="NZ_JACCKB010000009.1"/>
</dbReference>
<evidence type="ECO:0000313" key="1">
    <source>
        <dbReference type="EMBL" id="NYZ65929.1"/>
    </source>
</evidence>
<comment type="caution">
    <text evidence="1">The sequence shown here is derived from an EMBL/GenBank/DDBJ whole genome shotgun (WGS) entry which is preliminary data.</text>
</comment>
<accession>A0A853HZZ5</accession>
<reference evidence="1 2" key="1">
    <citation type="submission" date="2020-07" db="EMBL/GenBank/DDBJ databases">
        <title>Endozoicomonas sp. nov., isolated from sediment.</title>
        <authorList>
            <person name="Gu T."/>
        </authorList>
    </citation>
    <scope>NUCLEOTIDE SEQUENCE [LARGE SCALE GENOMIC DNA]</scope>
    <source>
        <strain evidence="1 2">SM1973</strain>
    </source>
</reference>
<dbReference type="PROSITE" id="PS51257">
    <property type="entry name" value="PROKAR_LIPOPROTEIN"/>
    <property type="match status" value="1"/>
</dbReference>
<evidence type="ECO:0000313" key="2">
    <source>
        <dbReference type="Proteomes" id="UP000569732"/>
    </source>
</evidence>
<keyword evidence="2" id="KW-1185">Reference proteome</keyword>
<sequence>MLNFKKLSFVILMGAFLFGCSPHQLRNTVGGVPSDTYTIKIFDYSGNYIGSSTRFFENIFDLSHHQEVTCDKYRDAYHYQILKSDNSIYNKGSCRMQEKY</sequence>
<gene>
    <name evidence="1" type="ORF">H0A36_07865</name>
</gene>
<dbReference type="EMBL" id="JACCKB010000009">
    <property type="protein sequence ID" value="NYZ65929.1"/>
    <property type="molecule type" value="Genomic_DNA"/>
</dbReference>
<evidence type="ECO:0008006" key="3">
    <source>
        <dbReference type="Google" id="ProtNLM"/>
    </source>
</evidence>
<protein>
    <recommendedName>
        <fullName evidence="3">Lipoprotein</fullName>
    </recommendedName>
</protein>
<organism evidence="1 2">
    <name type="scientific">Spartinivicinus marinus</name>
    <dbReference type="NCBI Taxonomy" id="2994442"/>
    <lineage>
        <taxon>Bacteria</taxon>
        <taxon>Pseudomonadati</taxon>
        <taxon>Pseudomonadota</taxon>
        <taxon>Gammaproteobacteria</taxon>
        <taxon>Oceanospirillales</taxon>
        <taxon>Zooshikellaceae</taxon>
        <taxon>Spartinivicinus</taxon>
    </lineage>
</organism>
<dbReference type="Proteomes" id="UP000569732">
    <property type="component" value="Unassembled WGS sequence"/>
</dbReference>
<dbReference type="AlphaFoldDB" id="A0A853HZZ5"/>